<evidence type="ECO:0000256" key="6">
    <source>
        <dbReference type="RuleBase" id="RU004466"/>
    </source>
</evidence>
<dbReference type="CDD" id="cd00685">
    <property type="entry name" value="Trans_IPPS_HT"/>
    <property type="match status" value="1"/>
</dbReference>
<evidence type="ECO:0000313" key="7">
    <source>
        <dbReference type="EMBL" id="KTR54222.1"/>
    </source>
</evidence>
<evidence type="ECO:0000256" key="3">
    <source>
        <dbReference type="ARBA" id="ARBA00022679"/>
    </source>
</evidence>
<evidence type="ECO:0000256" key="5">
    <source>
        <dbReference type="ARBA" id="ARBA00022842"/>
    </source>
</evidence>
<dbReference type="PANTHER" id="PTHR12001:SF85">
    <property type="entry name" value="SHORT CHAIN ISOPRENYL DIPHOSPHATE SYNTHASE"/>
    <property type="match status" value="1"/>
</dbReference>
<dbReference type="Gene3D" id="1.10.600.10">
    <property type="entry name" value="Farnesyl Diphosphate Synthase"/>
    <property type="match status" value="1"/>
</dbReference>
<evidence type="ECO:0000256" key="2">
    <source>
        <dbReference type="ARBA" id="ARBA00006706"/>
    </source>
</evidence>
<dbReference type="SFLD" id="SFLDS00005">
    <property type="entry name" value="Isoprenoid_Synthase_Type_I"/>
    <property type="match status" value="1"/>
</dbReference>
<dbReference type="Proteomes" id="UP000072763">
    <property type="component" value="Unassembled WGS sequence"/>
</dbReference>
<dbReference type="RefSeq" id="WP_058748554.1">
    <property type="nucleotide sequence ID" value="NZ_LDRC01000004.1"/>
</dbReference>
<name>A0A147DUL9_9MICO</name>
<keyword evidence="5" id="KW-0460">Magnesium</keyword>
<protein>
    <submittedName>
        <fullName evidence="7">Geranylgeranyl pyrophosphate synthase</fullName>
    </submittedName>
</protein>
<dbReference type="GO" id="GO:0046872">
    <property type="term" value="F:metal ion binding"/>
    <property type="evidence" value="ECO:0007669"/>
    <property type="project" value="UniProtKB-KW"/>
</dbReference>
<comment type="cofactor">
    <cofactor evidence="1">
        <name>Mg(2+)</name>
        <dbReference type="ChEBI" id="CHEBI:18420"/>
    </cofactor>
</comment>
<keyword evidence="3 6" id="KW-0808">Transferase</keyword>
<dbReference type="PROSITE" id="PS00444">
    <property type="entry name" value="POLYPRENYL_SYNTHASE_2"/>
    <property type="match status" value="1"/>
</dbReference>
<dbReference type="InterPro" id="IPR033749">
    <property type="entry name" value="Polyprenyl_synt_CS"/>
</dbReference>
<dbReference type="EMBL" id="LDRC01000004">
    <property type="protein sequence ID" value="KTR54222.1"/>
    <property type="molecule type" value="Genomic_DNA"/>
</dbReference>
<reference evidence="7 8" key="1">
    <citation type="journal article" date="2016" name="Front. Microbiol.">
        <title>Genomic Resource of Rice Seed Associated Bacteria.</title>
        <authorList>
            <person name="Midha S."/>
            <person name="Bansal K."/>
            <person name="Sharma S."/>
            <person name="Kumar N."/>
            <person name="Patil P.P."/>
            <person name="Chaudhry V."/>
            <person name="Patil P.B."/>
        </authorList>
    </citation>
    <scope>NUCLEOTIDE SEQUENCE [LARGE SCALE GENOMIC DNA]</scope>
    <source>
        <strain evidence="7 8">NS359</strain>
    </source>
</reference>
<dbReference type="GO" id="GO:0004659">
    <property type="term" value="F:prenyltransferase activity"/>
    <property type="evidence" value="ECO:0007669"/>
    <property type="project" value="InterPro"/>
</dbReference>
<keyword evidence="4" id="KW-0479">Metal-binding</keyword>
<dbReference type="InterPro" id="IPR000092">
    <property type="entry name" value="Polyprenyl_synt"/>
</dbReference>
<evidence type="ECO:0000256" key="1">
    <source>
        <dbReference type="ARBA" id="ARBA00001946"/>
    </source>
</evidence>
<dbReference type="OrthoDB" id="4497239at2"/>
<dbReference type="Pfam" id="PF00348">
    <property type="entry name" value="polyprenyl_synt"/>
    <property type="match status" value="1"/>
</dbReference>
<dbReference type="GO" id="GO:0008299">
    <property type="term" value="P:isoprenoid biosynthetic process"/>
    <property type="evidence" value="ECO:0007669"/>
    <property type="project" value="InterPro"/>
</dbReference>
<dbReference type="PANTHER" id="PTHR12001">
    <property type="entry name" value="GERANYLGERANYL PYROPHOSPHATE SYNTHASE"/>
    <property type="match status" value="1"/>
</dbReference>
<organism evidence="7 8">
    <name type="scientific">Curtobacterium oceanosedimentum</name>
    <dbReference type="NCBI Taxonomy" id="465820"/>
    <lineage>
        <taxon>Bacteria</taxon>
        <taxon>Bacillati</taxon>
        <taxon>Actinomycetota</taxon>
        <taxon>Actinomycetes</taxon>
        <taxon>Micrococcales</taxon>
        <taxon>Microbacteriaceae</taxon>
        <taxon>Curtobacterium</taxon>
    </lineage>
</organism>
<proteinExistence type="inferred from homology"/>
<gene>
    <name evidence="7" type="ORF">NS359_00535</name>
</gene>
<accession>A0A147DUL9</accession>
<evidence type="ECO:0000313" key="8">
    <source>
        <dbReference type="Proteomes" id="UP000072763"/>
    </source>
</evidence>
<dbReference type="PROSITE" id="PS00723">
    <property type="entry name" value="POLYPRENYL_SYNTHASE_1"/>
    <property type="match status" value="1"/>
</dbReference>
<sequence>MSEEAATVAQIDLALVDDCIERFFAVSSARARRFGRPSEELWRVLRRASMGGKRFRPRMVLTAYAGLGGTDAHAAANVAAAYELLHTALVVHDDVIDRDWSRRGEPNVAGSFRDTGTTGGLALPTAEHRGVSAAVIAGDLALAATTRFIEASGVTGDRRARLLEILDDAVFASAAGEMTDVDLALGVMPSVDEVLAMERAKTSVYSFEAPLQSGAVLAGAPESVVEALGAFGREIGIAYQIVDDLLGVYGDETVTGKSVLGDLREGKRTMLIAYAATTDCWDDIAPYLGDPELSEERAAELRATLETCGAKSAAESRIAEHAALARAELAALPYELAERLEHLVSELLERVR</sequence>
<comment type="similarity">
    <text evidence="2 6">Belongs to the FPP/GGPP synthase family.</text>
</comment>
<evidence type="ECO:0000256" key="4">
    <source>
        <dbReference type="ARBA" id="ARBA00022723"/>
    </source>
</evidence>
<dbReference type="SUPFAM" id="SSF48576">
    <property type="entry name" value="Terpenoid synthases"/>
    <property type="match status" value="1"/>
</dbReference>
<dbReference type="AlphaFoldDB" id="A0A147DUL9"/>
<comment type="caution">
    <text evidence="7">The sequence shown here is derived from an EMBL/GenBank/DDBJ whole genome shotgun (WGS) entry which is preliminary data.</text>
</comment>
<dbReference type="STRING" id="465820.NS263_07510"/>
<dbReference type="InterPro" id="IPR008949">
    <property type="entry name" value="Isoprenoid_synthase_dom_sf"/>
</dbReference>
<dbReference type="PATRIC" id="fig|465820.4.peg.1752"/>